<comment type="caution">
    <text evidence="2">The sequence shown here is derived from an EMBL/GenBank/DDBJ whole genome shotgun (WGS) entry which is preliminary data.</text>
</comment>
<dbReference type="PANTHER" id="PTHR10742">
    <property type="entry name" value="FLAVIN MONOAMINE OXIDASE"/>
    <property type="match status" value="1"/>
</dbReference>
<accession>A0ABT9R1G5</accession>
<dbReference type="SUPFAM" id="SSF51905">
    <property type="entry name" value="FAD/NAD(P)-binding domain"/>
    <property type="match status" value="1"/>
</dbReference>
<evidence type="ECO:0000259" key="1">
    <source>
        <dbReference type="Pfam" id="PF01593"/>
    </source>
</evidence>
<sequence length="417" mass="42909">MTAETADVVIVGAGVAGLACARRLSARGFDVVVLEARHAIGGRVRTFRPDPAEAVELGAQVVHPAGCDDFDDLLREARVGTAPMETGTELVVVAGGVHRGAAALAARIRPLPWAVEAGLYASRPLSGTVDRGLSGLAPPARALARCWMEQVVGEDPALLDLAETAATYHGRGRGGERVVVGGFDRLVHALAEGLEIRTDSPVERLRWGPDGVEAATASAVVRARAAVLTPPPPVAAGGDLAFDPPLPRRKTDAAAVLASCDAVAVVLVTARPAPRSAWLLLADPPGGLWTSRAGSRVTAGHVKGPSARLARRPGWEADLLRSLGPRLGEVDDVLVTDWGRDRWSRGAYSVPVAGAGAASAVWAERLGGTVFFAGEASARPDLRGLVQGALASGERAAGEVALGLSGGPHDQRSGSEA</sequence>
<reference evidence="2 3" key="1">
    <citation type="submission" date="2023-07" db="EMBL/GenBank/DDBJ databases">
        <title>Sequencing the genomes of 1000 actinobacteria strains.</title>
        <authorList>
            <person name="Klenk H.-P."/>
        </authorList>
    </citation>
    <scope>NUCLEOTIDE SEQUENCE [LARGE SCALE GENOMIC DNA]</scope>
    <source>
        <strain evidence="2 3">DSM 44109</strain>
    </source>
</reference>
<dbReference type="Pfam" id="PF13450">
    <property type="entry name" value="NAD_binding_8"/>
    <property type="match status" value="1"/>
</dbReference>
<keyword evidence="3" id="KW-1185">Reference proteome</keyword>
<evidence type="ECO:0000313" key="3">
    <source>
        <dbReference type="Proteomes" id="UP001230426"/>
    </source>
</evidence>
<dbReference type="PRINTS" id="PR00420">
    <property type="entry name" value="RNGMNOXGNASE"/>
</dbReference>
<gene>
    <name evidence="2" type="ORF">J2S55_001905</name>
</gene>
<name>A0ABT9R1G5_9ACTN</name>
<dbReference type="InterPro" id="IPR036188">
    <property type="entry name" value="FAD/NAD-bd_sf"/>
</dbReference>
<dbReference type="GO" id="GO:0097621">
    <property type="term" value="F:monoamine oxidase activity"/>
    <property type="evidence" value="ECO:0007669"/>
    <property type="project" value="UniProtKB-EC"/>
</dbReference>
<organism evidence="2 3">
    <name type="scientific">Streptosporangium brasiliense</name>
    <dbReference type="NCBI Taxonomy" id="47480"/>
    <lineage>
        <taxon>Bacteria</taxon>
        <taxon>Bacillati</taxon>
        <taxon>Actinomycetota</taxon>
        <taxon>Actinomycetes</taxon>
        <taxon>Streptosporangiales</taxon>
        <taxon>Streptosporangiaceae</taxon>
        <taxon>Streptosporangium</taxon>
    </lineage>
</organism>
<dbReference type="Proteomes" id="UP001230426">
    <property type="component" value="Unassembled WGS sequence"/>
</dbReference>
<dbReference type="EC" id="1.4.3.4" evidence="2"/>
<dbReference type="Pfam" id="PF01593">
    <property type="entry name" value="Amino_oxidase"/>
    <property type="match status" value="1"/>
</dbReference>
<proteinExistence type="predicted"/>
<evidence type="ECO:0000313" key="2">
    <source>
        <dbReference type="EMBL" id="MDP9862639.1"/>
    </source>
</evidence>
<dbReference type="RefSeq" id="WP_306858813.1">
    <property type="nucleotide sequence ID" value="NZ_JAUSRB010000002.1"/>
</dbReference>
<dbReference type="InterPro" id="IPR002937">
    <property type="entry name" value="Amino_oxidase"/>
</dbReference>
<keyword evidence="2" id="KW-0560">Oxidoreductase</keyword>
<dbReference type="PANTHER" id="PTHR10742:SF410">
    <property type="entry name" value="LYSINE-SPECIFIC HISTONE DEMETHYLASE 2"/>
    <property type="match status" value="1"/>
</dbReference>
<dbReference type="InterPro" id="IPR050281">
    <property type="entry name" value="Flavin_monoamine_oxidase"/>
</dbReference>
<protein>
    <submittedName>
        <fullName evidence="2">Monoamine oxidase</fullName>
        <ecNumber evidence="2">1.4.3.4</ecNumber>
    </submittedName>
</protein>
<dbReference type="EMBL" id="JAUSRB010000002">
    <property type="protein sequence ID" value="MDP9862639.1"/>
    <property type="molecule type" value="Genomic_DNA"/>
</dbReference>
<dbReference type="Gene3D" id="3.50.50.60">
    <property type="entry name" value="FAD/NAD(P)-binding domain"/>
    <property type="match status" value="1"/>
</dbReference>
<feature type="domain" description="Amine oxidase" evidence="1">
    <location>
        <begin position="171"/>
        <end position="400"/>
    </location>
</feature>